<dbReference type="InterPro" id="IPR003439">
    <property type="entry name" value="ABC_transporter-like_ATP-bd"/>
</dbReference>
<evidence type="ECO:0000256" key="1">
    <source>
        <dbReference type="ARBA" id="ARBA00004496"/>
    </source>
</evidence>
<evidence type="ECO:0000256" key="2">
    <source>
        <dbReference type="ARBA" id="ARBA00022490"/>
    </source>
</evidence>
<keyword evidence="12" id="KW-0238">DNA-binding</keyword>
<keyword evidence="3" id="KW-0479">Metal-binding</keyword>
<dbReference type="Proteomes" id="UP001501126">
    <property type="component" value="Unassembled WGS sequence"/>
</dbReference>
<dbReference type="PANTHER" id="PTHR43152">
    <property type="entry name" value="UVRABC SYSTEM PROTEIN A"/>
    <property type="match status" value="1"/>
</dbReference>
<evidence type="ECO:0000256" key="4">
    <source>
        <dbReference type="ARBA" id="ARBA00022737"/>
    </source>
</evidence>
<evidence type="ECO:0000256" key="16">
    <source>
        <dbReference type="ARBA" id="ARBA00042156"/>
    </source>
</evidence>
<keyword evidence="4" id="KW-0677">Repeat</keyword>
<dbReference type="EMBL" id="BAAAFH010000003">
    <property type="protein sequence ID" value="GAA0874574.1"/>
    <property type="molecule type" value="Genomic_DNA"/>
</dbReference>
<evidence type="ECO:0000256" key="10">
    <source>
        <dbReference type="ARBA" id="ARBA00022840"/>
    </source>
</evidence>
<dbReference type="NCBIfam" id="NF001503">
    <property type="entry name" value="PRK00349.1"/>
    <property type="match status" value="1"/>
</dbReference>
<dbReference type="Pfam" id="PF17760">
    <property type="entry name" value="UvrA_inter"/>
    <property type="match status" value="1"/>
</dbReference>
<keyword evidence="9" id="KW-0862">Zinc</keyword>
<evidence type="ECO:0000259" key="17">
    <source>
        <dbReference type="PROSITE" id="PS50893"/>
    </source>
</evidence>
<keyword evidence="13" id="KW-0234">DNA repair</keyword>
<keyword evidence="10" id="KW-0067">ATP-binding</keyword>
<evidence type="ECO:0000256" key="12">
    <source>
        <dbReference type="ARBA" id="ARBA00023125"/>
    </source>
</evidence>
<dbReference type="SUPFAM" id="SSF52540">
    <property type="entry name" value="P-loop containing nucleoside triphosphate hydrolases"/>
    <property type="match status" value="2"/>
</dbReference>
<evidence type="ECO:0000256" key="3">
    <source>
        <dbReference type="ARBA" id="ARBA00022723"/>
    </source>
</evidence>
<evidence type="ECO:0000313" key="18">
    <source>
        <dbReference type="EMBL" id="GAA0874574.1"/>
    </source>
</evidence>
<evidence type="ECO:0000256" key="6">
    <source>
        <dbReference type="ARBA" id="ARBA00022763"/>
    </source>
</evidence>
<sequence>MALEAKNQIEVYGAREHNLKNVDLKIPRNKLVVFTGLSGSGKSSLAFDTIFAEGQRRYIETFSSYARQFLGGLERPDVDKIDGLSPVISIEQKTVSKSPRSTVGTITEIYDFLRLLYARVSEAYSYKTGEKMIKYSDDQIIDLIIDQFEGKRLILLAPKVKGRKGHYRELFEQVTKLGFNKVRVDGELRDITAGMRLDRYKIHDIEIVVDRIKVDSNQRQRVNESVQLAMKQGDSSLIILDADSGEERYFSRSLMCPSTGISYPEPEPNLFSFNSPYGACQHCNGLGEVSEIDISKIIPDDTKSIKSGGIVPLGELKSKHLTDKIEYIVNRYGHKLTTPIKEFDEQLIRELLFGNQDDNRGFEGIAGFISRHYEENPSAPIKRWADGFMNKITCPSCNGHRLRQESYYFRIGDKHIGEIVELDMSDLNQWVLSLDTLLNDSQKVIGREIIKEIKDRVGFILQVGLDYLTLNRPAKSLSGGEAQRIRLATQIGSELVNVLYILDEPSIGLHQRDNTRLIESLKKLRDTGNSIIVVEHDKEMIEAADCIVDIGPGAGIHGGEIVTTGTYKDIVKGKSLTASYLNGSKSIEIPEKRRKGNSKKLVLKGASGNNLKDVTLSLPLGTFTCITGVSGSGKSTLINETLYPLLNNHYYNGVKKIMPYKKVSGLEHLDKVIDIDQSPIGRTPRSNPATYTKVFDEIRSLFARLPEAQIRGYKPGRFSFNVKGGRCETCLGAGVKVVEMNFLPDVLVECETCQGKRYNQETLEVRFKGKSINDVLEMNIEEATSFFEAVPKIHRILQTLSSVGLNYIKLGQPSTTLSGGEAQRIKLASELAKKSTGKTIYILDEPSTGLHFEDIRMLIEVLQRLVDEGNTVVVIEHNLDIIKVSDYIADLGPEGGRGGGTIVCEGTPEEIVKKYSEVSHTARYLAAELN</sequence>
<dbReference type="Pfam" id="PF17755">
    <property type="entry name" value="UvrA_DNA-bind"/>
    <property type="match status" value="1"/>
</dbReference>
<dbReference type="RefSeq" id="WP_343785474.1">
    <property type="nucleotide sequence ID" value="NZ_BAAAFH010000003.1"/>
</dbReference>
<dbReference type="PROSITE" id="PS50893">
    <property type="entry name" value="ABC_TRANSPORTER_2"/>
    <property type="match status" value="1"/>
</dbReference>
<dbReference type="InterPro" id="IPR017871">
    <property type="entry name" value="ABC_transporter-like_CS"/>
</dbReference>
<keyword evidence="2" id="KW-0963">Cytoplasm</keyword>
<dbReference type="Gene3D" id="3.40.50.300">
    <property type="entry name" value="P-loop containing nucleotide triphosphate hydrolases"/>
    <property type="match status" value="2"/>
</dbReference>
<evidence type="ECO:0000256" key="7">
    <source>
        <dbReference type="ARBA" id="ARBA00022769"/>
    </source>
</evidence>
<evidence type="ECO:0000256" key="8">
    <source>
        <dbReference type="ARBA" id="ARBA00022771"/>
    </source>
</evidence>
<evidence type="ECO:0000256" key="5">
    <source>
        <dbReference type="ARBA" id="ARBA00022741"/>
    </source>
</evidence>
<evidence type="ECO:0000256" key="14">
    <source>
        <dbReference type="ARBA" id="ARBA00038000"/>
    </source>
</evidence>
<dbReference type="InterPro" id="IPR013815">
    <property type="entry name" value="ATP_grasp_subdomain_1"/>
</dbReference>
<evidence type="ECO:0000256" key="15">
    <source>
        <dbReference type="ARBA" id="ARBA00039316"/>
    </source>
</evidence>
<gene>
    <name evidence="18" type="primary">uvrA_1</name>
    <name evidence="18" type="ORF">GCM10009118_09820</name>
</gene>
<evidence type="ECO:0000256" key="11">
    <source>
        <dbReference type="ARBA" id="ARBA00022881"/>
    </source>
</evidence>
<proteinExistence type="inferred from homology"/>
<protein>
    <recommendedName>
        <fullName evidence="15">UvrABC system protein A</fullName>
    </recommendedName>
    <alternativeName>
        <fullName evidence="16">Excinuclease ABC subunit A</fullName>
    </alternativeName>
</protein>
<keyword evidence="7" id="KW-0228">DNA excision</keyword>
<keyword evidence="11" id="KW-0267">Excision nuclease</keyword>
<name>A0ABP3Y1I0_9FLAO</name>
<reference evidence="19" key="1">
    <citation type="journal article" date="2019" name="Int. J. Syst. Evol. Microbiol.">
        <title>The Global Catalogue of Microorganisms (GCM) 10K type strain sequencing project: providing services to taxonomists for standard genome sequencing and annotation.</title>
        <authorList>
            <consortium name="The Broad Institute Genomics Platform"/>
            <consortium name="The Broad Institute Genome Sequencing Center for Infectious Disease"/>
            <person name="Wu L."/>
            <person name="Ma J."/>
        </authorList>
    </citation>
    <scope>NUCLEOTIDE SEQUENCE [LARGE SCALE GENOMIC DNA]</scope>
    <source>
        <strain evidence="19">JCM 16083</strain>
    </source>
</reference>
<feature type="domain" description="ABC transporter" evidence="17">
    <location>
        <begin position="593"/>
        <end position="924"/>
    </location>
</feature>
<comment type="similarity">
    <text evidence="14">Belongs to the ABC transporter superfamily. UvrA family.</text>
</comment>
<dbReference type="PANTHER" id="PTHR43152:SF3">
    <property type="entry name" value="UVRABC SYSTEM PROTEIN A"/>
    <property type="match status" value="1"/>
</dbReference>
<keyword evidence="5" id="KW-0547">Nucleotide-binding</keyword>
<dbReference type="Pfam" id="PF00005">
    <property type="entry name" value="ABC_tran"/>
    <property type="match status" value="1"/>
</dbReference>
<dbReference type="InterPro" id="IPR003593">
    <property type="entry name" value="AAA+_ATPase"/>
</dbReference>
<keyword evidence="6" id="KW-0227">DNA damage</keyword>
<evidence type="ECO:0000256" key="9">
    <source>
        <dbReference type="ARBA" id="ARBA00022833"/>
    </source>
</evidence>
<organism evidence="18 19">
    <name type="scientific">Wandonia haliotis</name>
    <dbReference type="NCBI Taxonomy" id="574963"/>
    <lineage>
        <taxon>Bacteria</taxon>
        <taxon>Pseudomonadati</taxon>
        <taxon>Bacteroidota</taxon>
        <taxon>Flavobacteriia</taxon>
        <taxon>Flavobacteriales</taxon>
        <taxon>Crocinitomicaceae</taxon>
        <taxon>Wandonia</taxon>
    </lineage>
</organism>
<dbReference type="InterPro" id="IPR027417">
    <property type="entry name" value="P-loop_NTPase"/>
</dbReference>
<evidence type="ECO:0000313" key="19">
    <source>
        <dbReference type="Proteomes" id="UP001501126"/>
    </source>
</evidence>
<dbReference type="CDD" id="cd03271">
    <property type="entry name" value="ABC_UvrA_II"/>
    <property type="match status" value="1"/>
</dbReference>
<dbReference type="PROSITE" id="PS00211">
    <property type="entry name" value="ABC_TRANSPORTER_1"/>
    <property type="match status" value="2"/>
</dbReference>
<dbReference type="Gene3D" id="1.10.8.280">
    <property type="entry name" value="ABC transporter ATPase domain-like"/>
    <property type="match status" value="1"/>
</dbReference>
<comment type="caution">
    <text evidence="18">The sequence shown here is derived from an EMBL/GenBank/DDBJ whole genome shotgun (WGS) entry which is preliminary data.</text>
</comment>
<dbReference type="Gene3D" id="1.20.1580.10">
    <property type="entry name" value="ABC transporter ATPase like domain"/>
    <property type="match status" value="2"/>
</dbReference>
<dbReference type="SMART" id="SM00382">
    <property type="entry name" value="AAA"/>
    <property type="match status" value="2"/>
</dbReference>
<dbReference type="Gene3D" id="3.30.1490.20">
    <property type="entry name" value="ATP-grasp fold, A domain"/>
    <property type="match status" value="1"/>
</dbReference>
<dbReference type="InterPro" id="IPR041552">
    <property type="entry name" value="UvrA_DNA-bd"/>
</dbReference>
<evidence type="ECO:0000256" key="13">
    <source>
        <dbReference type="ARBA" id="ARBA00023204"/>
    </source>
</evidence>
<dbReference type="InterPro" id="IPR004602">
    <property type="entry name" value="UvrA"/>
</dbReference>
<dbReference type="InterPro" id="IPR041102">
    <property type="entry name" value="UvrA_inter"/>
</dbReference>
<comment type="subcellular location">
    <subcellularLocation>
        <location evidence="1">Cytoplasm</location>
    </subcellularLocation>
</comment>
<keyword evidence="8" id="KW-0863">Zinc-finger</keyword>
<accession>A0ABP3Y1I0</accession>
<keyword evidence="19" id="KW-1185">Reference proteome</keyword>
<dbReference type="NCBIfam" id="TIGR00630">
    <property type="entry name" value="uvra"/>
    <property type="match status" value="1"/>
</dbReference>